<feature type="transmembrane region" description="Helical" evidence="8">
    <location>
        <begin position="393"/>
        <end position="419"/>
    </location>
</feature>
<feature type="transmembrane region" description="Helical" evidence="8">
    <location>
        <begin position="630"/>
        <end position="654"/>
    </location>
</feature>
<feature type="transmembrane region" description="Helical" evidence="8">
    <location>
        <begin position="169"/>
        <end position="188"/>
    </location>
</feature>
<dbReference type="InterPro" id="IPR038377">
    <property type="entry name" value="Na/Glc_symporter_sf"/>
</dbReference>
<dbReference type="PANTHER" id="PTHR46154:SF2">
    <property type="entry name" value="SOLUTE SYMPORTER FAMILY TRANSPORTER (AFU_ORTHOLOGUE AFUA_6G03200)"/>
    <property type="match status" value="1"/>
</dbReference>
<dbReference type="AlphaFoldDB" id="A0A6G1K179"/>
<feature type="transmembrane region" description="Helical" evidence="8">
    <location>
        <begin position="296"/>
        <end position="317"/>
    </location>
</feature>
<dbReference type="OrthoDB" id="6132759at2759"/>
<protein>
    <recommendedName>
        <fullName evidence="11">Solute symporter family transporter</fullName>
    </recommendedName>
</protein>
<feature type="transmembrane region" description="Helical" evidence="8">
    <location>
        <begin position="598"/>
        <end position="618"/>
    </location>
</feature>
<evidence type="ECO:0000256" key="2">
    <source>
        <dbReference type="ARBA" id="ARBA00006434"/>
    </source>
</evidence>
<feature type="region of interest" description="Disordered" evidence="7">
    <location>
        <begin position="532"/>
        <end position="568"/>
    </location>
</feature>
<evidence type="ECO:0000256" key="1">
    <source>
        <dbReference type="ARBA" id="ARBA00004141"/>
    </source>
</evidence>
<feature type="transmembrane region" description="Helical" evidence="8">
    <location>
        <begin position="493"/>
        <end position="513"/>
    </location>
</feature>
<comment type="similarity">
    <text evidence="2 6">Belongs to the sodium:solute symporter (SSF) (TC 2.A.21) family.</text>
</comment>
<accession>A0A6G1K179</accession>
<proteinExistence type="inferred from homology"/>
<feature type="transmembrane region" description="Helical" evidence="8">
    <location>
        <begin position="91"/>
        <end position="111"/>
    </location>
</feature>
<feature type="transmembrane region" description="Helical" evidence="8">
    <location>
        <begin position="200"/>
        <end position="220"/>
    </location>
</feature>
<sequence length="679" mass="71919">MSGMEVLKPGDGYGVTIGIGLGFAVVMVGLTLINNRYGAHNTFKSTEEFNAASRSIKPGMIAAGIVSSWTHASTLLTSCTLAYSYGVSGGLWYGAFGTFQTLFFAFTAFRIKERANNAHTFPEIVLMRHGTIAHILFTVLGLIANLIAGAALMAGGGAVVSALTGMNIWASYWILPVVITAYIVVGGLRSTFICDYLHTAILYACIFTFMFQIYAVNPVIGSPSKLYELLKSAQVLEPAASENGSYLSVKSHDGLVKAATILLGGFSNVWTDQAYWQRAIASSPETAVKGYVLGSVAWYAIPFGMSTAVGLAAAALQGNGLLDVVLSATDVSAGLAGPAAMITLMGSSGAYLFIVLVFMAVTSSVSAESIAASSLITFDIYKTYIDPKASTKTLLNVSIAGLVIYAVALSAISCIFHAAGISLNYLISIMACLLGGGALPMAFIVLWDRTSTFAAIVAPIVGLCSGLISWMVATKARSGVINIKTTGDVYNSLTGDCVSLGVGLICIVVLSHLAPDKTKEVEIVAGQIVDSPTDEESVNEKGLESTTNVQTTPTSNPDPNIHTTTKPSTATSIKPVLEEAPVPICALTPSQVAAQKRLALIALITGTLVFMFIIPFSLYGTGYVFSKGFFYGYVVVAFVWAWTSFGICVLMPLYESWGELMYVVGAIWRDMRREKRHQS</sequence>
<gene>
    <name evidence="9" type="ORF">K504DRAFT_438837</name>
</gene>
<dbReference type="InterPro" id="IPR031155">
    <property type="entry name" value="DUR"/>
</dbReference>
<evidence type="ECO:0000256" key="6">
    <source>
        <dbReference type="RuleBase" id="RU362091"/>
    </source>
</evidence>
<feature type="transmembrane region" description="Helical" evidence="8">
    <location>
        <begin position="453"/>
        <end position="473"/>
    </location>
</feature>
<keyword evidence="10" id="KW-1185">Reference proteome</keyword>
<evidence type="ECO:0000256" key="4">
    <source>
        <dbReference type="ARBA" id="ARBA00022989"/>
    </source>
</evidence>
<keyword evidence="5 8" id="KW-0472">Membrane</keyword>
<organism evidence="9 10">
    <name type="scientific">Pleomassaria siparia CBS 279.74</name>
    <dbReference type="NCBI Taxonomy" id="1314801"/>
    <lineage>
        <taxon>Eukaryota</taxon>
        <taxon>Fungi</taxon>
        <taxon>Dikarya</taxon>
        <taxon>Ascomycota</taxon>
        <taxon>Pezizomycotina</taxon>
        <taxon>Dothideomycetes</taxon>
        <taxon>Pleosporomycetidae</taxon>
        <taxon>Pleosporales</taxon>
        <taxon>Pleomassariaceae</taxon>
        <taxon>Pleomassaria</taxon>
    </lineage>
</organism>
<evidence type="ECO:0008006" key="11">
    <source>
        <dbReference type="Google" id="ProtNLM"/>
    </source>
</evidence>
<dbReference type="CDD" id="cd11476">
    <property type="entry name" value="SLC5sbd_DUR3"/>
    <property type="match status" value="1"/>
</dbReference>
<dbReference type="EMBL" id="MU005776">
    <property type="protein sequence ID" value="KAF2706490.1"/>
    <property type="molecule type" value="Genomic_DNA"/>
</dbReference>
<feature type="transmembrane region" description="Helical" evidence="8">
    <location>
        <begin position="12"/>
        <end position="33"/>
    </location>
</feature>
<evidence type="ECO:0000256" key="7">
    <source>
        <dbReference type="SAM" id="MobiDB-lite"/>
    </source>
</evidence>
<dbReference type="Gene3D" id="1.20.1730.10">
    <property type="entry name" value="Sodium/glucose cotransporter"/>
    <property type="match status" value="1"/>
</dbReference>
<dbReference type="Proteomes" id="UP000799428">
    <property type="component" value="Unassembled WGS sequence"/>
</dbReference>
<dbReference type="PANTHER" id="PTHR46154">
    <property type="match status" value="1"/>
</dbReference>
<dbReference type="GO" id="GO:0005886">
    <property type="term" value="C:plasma membrane"/>
    <property type="evidence" value="ECO:0007669"/>
    <property type="project" value="TreeGrafter"/>
</dbReference>
<feature type="transmembrane region" description="Helical" evidence="8">
    <location>
        <begin position="132"/>
        <end position="163"/>
    </location>
</feature>
<feature type="transmembrane region" description="Helical" evidence="8">
    <location>
        <begin position="425"/>
        <end position="446"/>
    </location>
</feature>
<evidence type="ECO:0000256" key="3">
    <source>
        <dbReference type="ARBA" id="ARBA00022692"/>
    </source>
</evidence>
<dbReference type="Pfam" id="PF00474">
    <property type="entry name" value="SSF"/>
    <property type="match status" value="1"/>
</dbReference>
<keyword evidence="4 8" id="KW-1133">Transmembrane helix</keyword>
<evidence type="ECO:0000313" key="10">
    <source>
        <dbReference type="Proteomes" id="UP000799428"/>
    </source>
</evidence>
<comment type="subcellular location">
    <subcellularLocation>
        <location evidence="1">Membrane</location>
        <topology evidence="1">Multi-pass membrane protein</topology>
    </subcellularLocation>
</comment>
<evidence type="ECO:0000256" key="8">
    <source>
        <dbReference type="SAM" id="Phobius"/>
    </source>
</evidence>
<reference evidence="9" key="1">
    <citation type="journal article" date="2020" name="Stud. Mycol.">
        <title>101 Dothideomycetes genomes: a test case for predicting lifestyles and emergence of pathogens.</title>
        <authorList>
            <person name="Haridas S."/>
            <person name="Albert R."/>
            <person name="Binder M."/>
            <person name="Bloem J."/>
            <person name="Labutti K."/>
            <person name="Salamov A."/>
            <person name="Andreopoulos B."/>
            <person name="Baker S."/>
            <person name="Barry K."/>
            <person name="Bills G."/>
            <person name="Bluhm B."/>
            <person name="Cannon C."/>
            <person name="Castanera R."/>
            <person name="Culley D."/>
            <person name="Daum C."/>
            <person name="Ezra D."/>
            <person name="Gonzalez J."/>
            <person name="Henrissat B."/>
            <person name="Kuo A."/>
            <person name="Liang C."/>
            <person name="Lipzen A."/>
            <person name="Lutzoni F."/>
            <person name="Magnuson J."/>
            <person name="Mondo S."/>
            <person name="Nolan M."/>
            <person name="Ohm R."/>
            <person name="Pangilinan J."/>
            <person name="Park H.-J."/>
            <person name="Ramirez L."/>
            <person name="Alfaro M."/>
            <person name="Sun H."/>
            <person name="Tritt A."/>
            <person name="Yoshinaga Y."/>
            <person name="Zwiers L.-H."/>
            <person name="Turgeon B."/>
            <person name="Goodwin S."/>
            <person name="Spatafora J."/>
            <person name="Crous P."/>
            <person name="Grigoriev I."/>
        </authorList>
    </citation>
    <scope>NUCLEOTIDE SEQUENCE</scope>
    <source>
        <strain evidence="9">CBS 279.74</strain>
    </source>
</reference>
<name>A0A6G1K179_9PLEO</name>
<dbReference type="GO" id="GO:0015204">
    <property type="term" value="F:urea transmembrane transporter activity"/>
    <property type="evidence" value="ECO:0007669"/>
    <property type="project" value="InterPro"/>
</dbReference>
<dbReference type="InterPro" id="IPR001734">
    <property type="entry name" value="Na/solute_symporter"/>
</dbReference>
<keyword evidence="3 8" id="KW-0812">Transmembrane</keyword>
<evidence type="ECO:0000256" key="5">
    <source>
        <dbReference type="ARBA" id="ARBA00023136"/>
    </source>
</evidence>
<evidence type="ECO:0000313" key="9">
    <source>
        <dbReference type="EMBL" id="KAF2706490.1"/>
    </source>
</evidence>
<feature type="compositionally biased region" description="Polar residues" evidence="7">
    <location>
        <begin position="544"/>
        <end position="568"/>
    </location>
</feature>
<dbReference type="PROSITE" id="PS50283">
    <property type="entry name" value="NA_SOLUT_SYMP_3"/>
    <property type="match status" value="1"/>
</dbReference>